<sequence>MRVKKQKRHRRAVRFYTACFGFRQPYKVLCDGTFIHHLIVNNIAPADTAISNILGGSVKLFTTRCVLAELKRLGKSYTESLQAANTLMIARCDHEQNKNAEGCIVEIIGENNPDHFYVGTQDTDMRKKFQEHGLECHLDEDLFGRIVRLICYHIGRDPSSSQVPGVPLIFGLRNALFLEPPSAFQRQFAKNSEEERSHMTEKEVALLKKRTKDLVENWEIGDSSDENGGPEDENLEMQPQKYSSRKGMKVKDRPQFKRNKAKNAIANLPSTFKRNVYAHLVNFVSNFPGSKSTFSPEEKESSKHKLHVREEKYGSSLKAKVVMRRLEVEAGKERDHEKAKLLLQQKANGLLQLNDGTSSCGL</sequence>
<protein>
    <recommendedName>
        <fullName evidence="5">PIN domain-like family protein</fullName>
    </recommendedName>
</protein>
<feature type="compositionally biased region" description="Acidic residues" evidence="2">
    <location>
        <begin position="222"/>
        <end position="235"/>
    </location>
</feature>
<dbReference type="Pfam" id="PF04900">
    <property type="entry name" value="Fcf1"/>
    <property type="match status" value="1"/>
</dbReference>
<evidence type="ECO:0000313" key="3">
    <source>
        <dbReference type="EMBL" id="KAG6779826.1"/>
    </source>
</evidence>
<dbReference type="GO" id="GO:0032040">
    <property type="term" value="C:small-subunit processome"/>
    <property type="evidence" value="ECO:0007669"/>
    <property type="project" value="InterPro"/>
</dbReference>
<evidence type="ECO:0000256" key="2">
    <source>
        <dbReference type="SAM" id="MobiDB-lite"/>
    </source>
</evidence>
<dbReference type="PANTHER" id="PTHR12416">
    <property type="entry name" value="RRNA-PROCESSING PROTEIN UTP23 HOMOLOG"/>
    <property type="match status" value="1"/>
</dbReference>
<evidence type="ECO:0008006" key="5">
    <source>
        <dbReference type="Google" id="ProtNLM"/>
    </source>
</evidence>
<dbReference type="OrthoDB" id="25675at2759"/>
<evidence type="ECO:0000256" key="1">
    <source>
        <dbReference type="ARBA" id="ARBA00023242"/>
    </source>
</evidence>
<gene>
    <name evidence="3" type="ORF">POTOM_016226</name>
</gene>
<organism evidence="3 4">
    <name type="scientific">Populus tomentosa</name>
    <name type="common">Chinese white poplar</name>
    <dbReference type="NCBI Taxonomy" id="118781"/>
    <lineage>
        <taxon>Eukaryota</taxon>
        <taxon>Viridiplantae</taxon>
        <taxon>Streptophyta</taxon>
        <taxon>Embryophyta</taxon>
        <taxon>Tracheophyta</taxon>
        <taxon>Spermatophyta</taxon>
        <taxon>Magnoliopsida</taxon>
        <taxon>eudicotyledons</taxon>
        <taxon>Gunneridae</taxon>
        <taxon>Pentapetalae</taxon>
        <taxon>rosids</taxon>
        <taxon>fabids</taxon>
        <taxon>Malpighiales</taxon>
        <taxon>Salicaceae</taxon>
        <taxon>Saliceae</taxon>
        <taxon>Populus</taxon>
    </lineage>
</organism>
<comment type="caution">
    <text evidence="3">The sequence shown here is derived from an EMBL/GenBank/DDBJ whole genome shotgun (WGS) entry which is preliminary data.</text>
</comment>
<dbReference type="CDD" id="cd08553">
    <property type="entry name" value="PIN_Fcf1-like"/>
    <property type="match status" value="1"/>
</dbReference>
<keyword evidence="1" id="KW-0539">Nucleus</keyword>
<name>A0A8X8CXT1_POPTO</name>
<evidence type="ECO:0000313" key="4">
    <source>
        <dbReference type="Proteomes" id="UP000886885"/>
    </source>
</evidence>
<proteinExistence type="predicted"/>
<accession>A0A8X8CXT1</accession>
<keyword evidence="4" id="KW-1185">Reference proteome</keyword>
<reference evidence="3" key="1">
    <citation type="journal article" date="2020" name="bioRxiv">
        <title>Hybrid origin of Populus tomentosa Carr. identified through genome sequencing and phylogenomic analysis.</title>
        <authorList>
            <person name="An X."/>
            <person name="Gao K."/>
            <person name="Chen Z."/>
            <person name="Li J."/>
            <person name="Yang X."/>
            <person name="Yang X."/>
            <person name="Zhou J."/>
            <person name="Guo T."/>
            <person name="Zhao T."/>
            <person name="Huang S."/>
            <person name="Miao D."/>
            <person name="Khan W.U."/>
            <person name="Rao P."/>
            <person name="Ye M."/>
            <person name="Lei B."/>
            <person name="Liao W."/>
            <person name="Wang J."/>
            <person name="Ji L."/>
            <person name="Li Y."/>
            <person name="Guo B."/>
            <person name="Mustafa N.S."/>
            <person name="Li S."/>
            <person name="Yun Q."/>
            <person name="Keller S.R."/>
            <person name="Mao J."/>
            <person name="Zhang R."/>
            <person name="Strauss S.H."/>
        </authorList>
    </citation>
    <scope>NUCLEOTIDE SEQUENCE</scope>
    <source>
        <strain evidence="3">GM15</strain>
        <tissue evidence="3">Leaf</tissue>
    </source>
</reference>
<dbReference type="InterPro" id="IPR006984">
    <property type="entry name" value="Fcf1/UTP23"/>
</dbReference>
<feature type="region of interest" description="Disordered" evidence="2">
    <location>
        <begin position="218"/>
        <end position="252"/>
    </location>
</feature>
<dbReference type="EMBL" id="JAAWWB010000007">
    <property type="protein sequence ID" value="KAG6779826.1"/>
    <property type="molecule type" value="Genomic_DNA"/>
</dbReference>
<dbReference type="AlphaFoldDB" id="A0A8X8CXT1"/>
<dbReference type="Proteomes" id="UP000886885">
    <property type="component" value="Chromosome 4A"/>
</dbReference>